<evidence type="ECO:0000313" key="1">
    <source>
        <dbReference type="EMBL" id="ALI35531.1"/>
    </source>
</evidence>
<proteinExistence type="predicted"/>
<organism evidence="1 2">
    <name type="scientific">Candidatus Nitrosocosmicus oleophilus</name>
    <dbReference type="NCBI Taxonomy" id="1353260"/>
    <lineage>
        <taxon>Archaea</taxon>
        <taxon>Nitrososphaerota</taxon>
        <taxon>Nitrososphaeria</taxon>
        <taxon>Nitrososphaerales</taxon>
        <taxon>Nitrososphaeraceae</taxon>
        <taxon>Candidatus Nitrosocosmicus</taxon>
    </lineage>
</organism>
<dbReference type="KEGG" id="taa:NMY3_01327"/>
<dbReference type="RefSeq" id="WP_196817978.1">
    <property type="nucleotide sequence ID" value="NZ_CP012850.1"/>
</dbReference>
<dbReference type="Proteomes" id="UP000058925">
    <property type="component" value="Chromosome"/>
</dbReference>
<reference evidence="2" key="1">
    <citation type="submission" date="2015-10" db="EMBL/GenBank/DDBJ databases">
        <title>Niche specialization of a soil ammonia-oxidizing archaeon, Candidatus Nitrosocosmicus oleophilus.</title>
        <authorList>
            <person name="Jung M.-Y."/>
            <person name="Rhee S.-K."/>
        </authorList>
    </citation>
    <scope>NUCLEOTIDE SEQUENCE [LARGE SCALE GENOMIC DNA]</scope>
    <source>
        <strain evidence="2">MY3</strain>
    </source>
</reference>
<accession>A0A654LZ33</accession>
<sequence length="140" mass="15395">MNNQTQNNKQDKNNLTPSDVIANAARFNKQFINKQLAGPVTVSVGKMLTVMGQQHSIIGILSNILGDSHSDKELHDMHNSIFGGLVDGSGPGRKGMELEDVLAKITEFINQQNQQIQELIVRISQNVKHSENSEKSSSTK</sequence>
<dbReference type="EMBL" id="CP012850">
    <property type="protein sequence ID" value="ALI35531.1"/>
    <property type="molecule type" value="Genomic_DNA"/>
</dbReference>
<gene>
    <name evidence="1" type="ORF">NMY3_01327</name>
</gene>
<protein>
    <submittedName>
        <fullName evidence="1">Uncharacterized protein</fullName>
    </submittedName>
</protein>
<dbReference type="AlphaFoldDB" id="A0A654LZ33"/>
<name>A0A654LZ33_9ARCH</name>
<dbReference type="GeneID" id="60421396"/>
<keyword evidence="2" id="KW-1185">Reference proteome</keyword>
<evidence type="ECO:0000313" key="2">
    <source>
        <dbReference type="Proteomes" id="UP000058925"/>
    </source>
</evidence>